<keyword evidence="1" id="KW-0472">Membrane</keyword>
<keyword evidence="3" id="KW-1185">Reference proteome</keyword>
<reference evidence="2 3" key="1">
    <citation type="submission" date="2017-07" db="EMBL/GenBank/DDBJ databases">
        <title>Genome sequencing and assembly of Paenibacillus rigui.</title>
        <authorList>
            <person name="Mayilraj S."/>
        </authorList>
    </citation>
    <scope>NUCLEOTIDE SEQUENCE [LARGE SCALE GENOMIC DNA]</scope>
    <source>
        <strain evidence="2 3">JCM 16352</strain>
    </source>
</reference>
<keyword evidence="1" id="KW-0812">Transmembrane</keyword>
<evidence type="ECO:0000256" key="1">
    <source>
        <dbReference type="SAM" id="Phobius"/>
    </source>
</evidence>
<dbReference type="OrthoDB" id="9884982at2"/>
<dbReference type="Proteomes" id="UP000215509">
    <property type="component" value="Unassembled WGS sequence"/>
</dbReference>
<accession>A0A229UGM9</accession>
<evidence type="ECO:0000313" key="3">
    <source>
        <dbReference type="Proteomes" id="UP000215509"/>
    </source>
</evidence>
<comment type="caution">
    <text evidence="2">The sequence shown here is derived from an EMBL/GenBank/DDBJ whole genome shotgun (WGS) entry which is preliminary data.</text>
</comment>
<dbReference type="AlphaFoldDB" id="A0A229UGM9"/>
<sequence length="136" mass="15935">MDKSLAIIIAVLIPVIITVVFIKLIRKRNELLEIELNQEVIDSFIGGGRFVDGLVTTKLSYPFVQVRLYKDFMVISYFKKLVFKYTEINVKQTLRGLQVIHRNRSYPDKVYLSLFDNEQLVDFIRNHNNDRISLPT</sequence>
<keyword evidence="1" id="KW-1133">Transmembrane helix</keyword>
<protein>
    <submittedName>
        <fullName evidence="2">Uncharacterized protein</fullName>
    </submittedName>
</protein>
<evidence type="ECO:0000313" key="2">
    <source>
        <dbReference type="EMBL" id="OXM82510.1"/>
    </source>
</evidence>
<feature type="transmembrane region" description="Helical" evidence="1">
    <location>
        <begin position="6"/>
        <end position="25"/>
    </location>
</feature>
<organism evidence="2 3">
    <name type="scientific">Paenibacillus rigui</name>
    <dbReference type="NCBI Taxonomy" id="554312"/>
    <lineage>
        <taxon>Bacteria</taxon>
        <taxon>Bacillati</taxon>
        <taxon>Bacillota</taxon>
        <taxon>Bacilli</taxon>
        <taxon>Bacillales</taxon>
        <taxon>Paenibacillaceae</taxon>
        <taxon>Paenibacillus</taxon>
    </lineage>
</organism>
<dbReference type="RefSeq" id="WP_094018651.1">
    <property type="nucleotide sequence ID" value="NZ_NMQW01000069.1"/>
</dbReference>
<dbReference type="EMBL" id="NMQW01000069">
    <property type="protein sequence ID" value="OXM82510.1"/>
    <property type="molecule type" value="Genomic_DNA"/>
</dbReference>
<proteinExistence type="predicted"/>
<name>A0A229UGM9_9BACL</name>
<gene>
    <name evidence="2" type="ORF">CF651_30575</name>
</gene>